<feature type="domain" description="Mtf2-like C-terminal" evidence="2">
    <location>
        <begin position="225"/>
        <end position="441"/>
    </location>
</feature>
<dbReference type="VEuPathDB" id="FungiDB:PGTG_00812"/>
<reference evidence="4" key="2">
    <citation type="journal article" date="2011" name="Proc. Natl. Acad. Sci. U.S.A.">
        <title>Obligate biotrophy features unraveled by the genomic analysis of rust fungi.</title>
        <authorList>
            <person name="Duplessis S."/>
            <person name="Cuomo C.A."/>
            <person name="Lin Y.-C."/>
            <person name="Aerts A."/>
            <person name="Tisserant E."/>
            <person name="Veneault-Fourrey C."/>
            <person name="Joly D.L."/>
            <person name="Hacquard S."/>
            <person name="Amselem J."/>
            <person name="Cantarel B.L."/>
            <person name="Chiu R."/>
            <person name="Coutinho P.M."/>
            <person name="Feau N."/>
            <person name="Field M."/>
            <person name="Frey P."/>
            <person name="Gelhaye E."/>
            <person name="Goldberg J."/>
            <person name="Grabherr M.G."/>
            <person name="Kodira C.D."/>
            <person name="Kohler A."/>
            <person name="Kuees U."/>
            <person name="Lindquist E.A."/>
            <person name="Lucas S.M."/>
            <person name="Mago R."/>
            <person name="Mauceli E."/>
            <person name="Morin E."/>
            <person name="Murat C."/>
            <person name="Pangilinan J.L."/>
            <person name="Park R."/>
            <person name="Pearson M."/>
            <person name="Quesneville H."/>
            <person name="Rouhier N."/>
            <person name="Sakthikumar S."/>
            <person name="Salamov A.A."/>
            <person name="Schmutz J."/>
            <person name="Selles B."/>
            <person name="Shapiro H."/>
            <person name="Tanguay P."/>
            <person name="Tuskan G.A."/>
            <person name="Henrissat B."/>
            <person name="Van de Peer Y."/>
            <person name="Rouze P."/>
            <person name="Ellis J.G."/>
            <person name="Dodds P.N."/>
            <person name="Schein J.E."/>
            <person name="Zhong S."/>
            <person name="Hamelin R.C."/>
            <person name="Grigoriev I.V."/>
            <person name="Szabo L.J."/>
            <person name="Martin F."/>
        </authorList>
    </citation>
    <scope>NUCLEOTIDE SEQUENCE [LARGE SCALE GENOMIC DNA]</scope>
    <source>
        <strain evidence="4">CRL 75-36-700-3 / race SCCL</strain>
    </source>
</reference>
<evidence type="ECO:0000313" key="4">
    <source>
        <dbReference type="Proteomes" id="UP000008783"/>
    </source>
</evidence>
<dbReference type="EMBL" id="DS178264">
    <property type="protein sequence ID" value="EFP75481.2"/>
    <property type="molecule type" value="Genomic_DNA"/>
</dbReference>
<sequence length="501" mass="57980">MGHSTRWSLTAYSFENKMNQEILRSMAKLNTRLLKIRTTTNQLKTFPNTRRISTNTEPSTQPPFPSSSSSTIKKKGSRLRDRAGLPAFEGTSKHAGVEDHYEKEGSGDSQPADQHQHQTFTPMKPWNMRTRNQLERTQMNHRESQIALELLEDLAIPLDELLLNTTTQNDPKDHQDTSESGKIKDLLHRPEFQSILSQHSSSSSHKNLERHRPTQLSAEDLRIEDILKELSDSLLRKIDSFRNDFELLTWLDHQVFSQSRIPSSSSSSSSRTTTADNCSSTDSNDTHNKLGQVFESLDSHPSILSTEEYELDLNFQDDPERILRNRPICYSPLFSSILVHLLQTFSSRFQNAHLSLYLFDWVRSHPDPLVKYFGLTRDVYFEVVTIKWEIFQDFRGIQNEMVEMKALGLDLDDRFKRLVQSITQLVLDDEIQAEQRLTLQSSTAPLNPCDRDKYLDRFRRISPTERLYVSQIESLLNQFIDSQNQAFTHKFRAPPPSHHHP</sequence>
<dbReference type="PANTHER" id="PTHR39468">
    <property type="entry name" value="CHROMOSOME 7, WHOLE GENOME SHOTGUN SEQUENCE"/>
    <property type="match status" value="1"/>
</dbReference>
<proteinExistence type="predicted"/>
<feature type="compositionally biased region" description="Polar residues" evidence="1">
    <location>
        <begin position="41"/>
        <end position="57"/>
    </location>
</feature>
<dbReference type="HOGENOM" id="CLU_042184_0_0_1"/>
<name>E3JTX2_PUCGT</name>
<feature type="compositionally biased region" description="Polar residues" evidence="1">
    <location>
        <begin position="271"/>
        <end position="283"/>
    </location>
</feature>
<feature type="region of interest" description="Disordered" evidence="1">
    <location>
        <begin position="41"/>
        <end position="127"/>
    </location>
</feature>
<protein>
    <recommendedName>
        <fullName evidence="2">Mtf2-like C-terminal domain-containing protein</fullName>
    </recommendedName>
</protein>
<organism evidence="3 4">
    <name type="scientific">Puccinia graminis f. sp. tritici (strain CRL 75-36-700-3 / race SCCL)</name>
    <name type="common">Black stem rust fungus</name>
    <dbReference type="NCBI Taxonomy" id="418459"/>
    <lineage>
        <taxon>Eukaryota</taxon>
        <taxon>Fungi</taxon>
        <taxon>Dikarya</taxon>
        <taxon>Basidiomycota</taxon>
        <taxon>Pucciniomycotina</taxon>
        <taxon>Pucciniomycetes</taxon>
        <taxon>Pucciniales</taxon>
        <taxon>Pucciniaceae</taxon>
        <taxon>Puccinia</taxon>
    </lineage>
</organism>
<feature type="region of interest" description="Disordered" evidence="1">
    <location>
        <begin position="260"/>
        <end position="284"/>
    </location>
</feature>
<evidence type="ECO:0000256" key="1">
    <source>
        <dbReference type="SAM" id="MobiDB-lite"/>
    </source>
</evidence>
<dbReference type="InParanoid" id="E3JTX2"/>
<dbReference type="InterPro" id="IPR043837">
    <property type="entry name" value="Mtf2-like_C"/>
</dbReference>
<dbReference type="PANTHER" id="PTHR39468:SF1">
    <property type="entry name" value="MTF2-LIKE C-TERMINAL DOMAIN-CONTAINING PROTEIN"/>
    <property type="match status" value="1"/>
</dbReference>
<dbReference type="AlphaFoldDB" id="E3JTX2"/>
<dbReference type="GO" id="GO:0005739">
    <property type="term" value="C:mitochondrion"/>
    <property type="evidence" value="ECO:0000318"/>
    <property type="project" value="GO_Central"/>
</dbReference>
<accession>E3JTX2</accession>
<gene>
    <name evidence="3" type="ORF">PGTG_00812</name>
</gene>
<dbReference type="Proteomes" id="UP000008783">
    <property type="component" value="Unassembled WGS sequence"/>
</dbReference>
<dbReference type="InterPro" id="IPR040009">
    <property type="entry name" value="Mtf2/C5D6.12-like"/>
</dbReference>
<dbReference type="RefSeq" id="XP_003319900.2">
    <property type="nucleotide sequence ID" value="XM_003319852.2"/>
</dbReference>
<evidence type="ECO:0000259" key="2">
    <source>
        <dbReference type="Pfam" id="PF19189"/>
    </source>
</evidence>
<evidence type="ECO:0000313" key="3">
    <source>
        <dbReference type="EMBL" id="EFP75481.2"/>
    </source>
</evidence>
<dbReference type="Pfam" id="PF19189">
    <property type="entry name" value="Mtf2"/>
    <property type="match status" value="1"/>
</dbReference>
<feature type="compositionally biased region" description="Polar residues" evidence="1">
    <location>
        <begin position="107"/>
        <end position="121"/>
    </location>
</feature>
<feature type="compositionally biased region" description="Basic and acidic residues" evidence="1">
    <location>
        <begin position="91"/>
        <end position="106"/>
    </location>
</feature>
<dbReference type="KEGG" id="pgr:PGTG_00812"/>
<dbReference type="STRING" id="418459.E3JTX2"/>
<reference key="1">
    <citation type="submission" date="2007-01" db="EMBL/GenBank/DDBJ databases">
        <title>The Genome Sequence of Puccinia graminis f. sp. tritici Strain CRL 75-36-700-3.</title>
        <authorList>
            <consortium name="The Broad Institute Genome Sequencing Platform"/>
            <person name="Birren B."/>
            <person name="Lander E."/>
            <person name="Galagan J."/>
            <person name="Nusbaum C."/>
            <person name="Devon K."/>
            <person name="Cuomo C."/>
            <person name="Jaffe D."/>
            <person name="Butler J."/>
            <person name="Alvarez P."/>
            <person name="Gnerre S."/>
            <person name="Grabherr M."/>
            <person name="Mauceli E."/>
            <person name="Brockman W."/>
            <person name="Young S."/>
            <person name="LaButti K."/>
            <person name="Sykes S."/>
            <person name="DeCaprio D."/>
            <person name="Crawford M."/>
            <person name="Koehrsen M."/>
            <person name="Engels R."/>
            <person name="Montgomery P."/>
            <person name="Pearson M."/>
            <person name="Howarth C."/>
            <person name="Larson L."/>
            <person name="White J."/>
            <person name="Zeng Q."/>
            <person name="Kodira C."/>
            <person name="Yandava C."/>
            <person name="Alvarado L."/>
            <person name="O'Leary S."/>
            <person name="Szabo L."/>
            <person name="Dean R."/>
            <person name="Schein J."/>
        </authorList>
    </citation>
    <scope>NUCLEOTIDE SEQUENCE</scope>
    <source>
        <strain>CRL 75-36-700-3</strain>
    </source>
</reference>
<dbReference type="OrthoDB" id="2444174at2759"/>
<dbReference type="GeneID" id="10543111"/>
<keyword evidence="4" id="KW-1185">Reference proteome</keyword>